<accession>A0ABN2VPD1</accession>
<evidence type="ECO:0000313" key="3">
    <source>
        <dbReference type="EMBL" id="GAA2068416.1"/>
    </source>
</evidence>
<organism evidence="3 4">
    <name type="scientific">Streptomyces albiaxialis</name>
    <dbReference type="NCBI Taxonomy" id="329523"/>
    <lineage>
        <taxon>Bacteria</taxon>
        <taxon>Bacillati</taxon>
        <taxon>Actinomycetota</taxon>
        <taxon>Actinomycetes</taxon>
        <taxon>Kitasatosporales</taxon>
        <taxon>Streptomycetaceae</taxon>
        <taxon>Streptomyces</taxon>
    </lineage>
</organism>
<evidence type="ECO:0000313" key="4">
    <source>
        <dbReference type="Proteomes" id="UP001500016"/>
    </source>
</evidence>
<dbReference type="EMBL" id="BAAAPE010000005">
    <property type="protein sequence ID" value="GAA2068416.1"/>
    <property type="molecule type" value="Genomic_DNA"/>
</dbReference>
<dbReference type="Pfam" id="PF09471">
    <property type="entry name" value="Peptidase_M64"/>
    <property type="match status" value="1"/>
</dbReference>
<sequence>MPRPAPRKSRTRLTVAAGIAFVAALAVTAPVAAGQEWGDGAPSARSDDDRGGSPSRDRVEVEYANGPGGHPRHARIPASAPLTKKQQNKIKGDGDVVPIKEAGPADAKVDVVFIGDGYTAGQQEDFHADVRRNWEEVAKVEPYAQYKDLFNVWAVDAHSQDSGVSGDPTSEVRKNTALGSYFWCDNMERLLCVDENKVEAYASKAADPDLVIVLSNTTKYGGAGYNNISSPSGYDGIATASSDNAQAVQLVVHESGHSFGKLADEYWYGEGRHTGPEPTEPNLSTLSAEQMAAQRTKWYRWLGQDSPDGGKVGTFEGGGCCARGVNRPTENSIMRTLGREFNLPGREAMIAGFHKHAPAVTSTTSTNRQLRGDKRIRIEASQKARVRWYVDGDEVRKARGERSVTPGTLRVPDDGRTHAVTVRASDPTEAVRDPKLRELLNGTLKWNVQR</sequence>
<feature type="chain" id="PRO_5047082034" evidence="2">
    <location>
        <begin position="29"/>
        <end position="450"/>
    </location>
</feature>
<comment type="caution">
    <text evidence="3">The sequence shown here is derived from an EMBL/GenBank/DDBJ whole genome shotgun (WGS) entry which is preliminary data.</text>
</comment>
<evidence type="ECO:0000256" key="1">
    <source>
        <dbReference type="SAM" id="MobiDB-lite"/>
    </source>
</evidence>
<proteinExistence type="predicted"/>
<dbReference type="InterPro" id="IPR019026">
    <property type="entry name" value="Peptidase_M64_IgA"/>
</dbReference>
<dbReference type="Proteomes" id="UP001500016">
    <property type="component" value="Unassembled WGS sequence"/>
</dbReference>
<evidence type="ECO:0000256" key="2">
    <source>
        <dbReference type="SAM" id="SignalP"/>
    </source>
</evidence>
<dbReference type="Gene3D" id="3.40.390.10">
    <property type="entry name" value="Collagenase (Catalytic Domain)"/>
    <property type="match status" value="1"/>
</dbReference>
<dbReference type="InterPro" id="IPR024079">
    <property type="entry name" value="MetalloPept_cat_dom_sf"/>
</dbReference>
<keyword evidence="4" id="KW-1185">Reference proteome</keyword>
<feature type="region of interest" description="Disordered" evidence="1">
    <location>
        <begin position="32"/>
        <end position="96"/>
    </location>
</feature>
<feature type="signal peptide" evidence="2">
    <location>
        <begin position="1"/>
        <end position="28"/>
    </location>
</feature>
<name>A0ABN2VPD1_9ACTN</name>
<keyword evidence="2" id="KW-0732">Signal</keyword>
<gene>
    <name evidence="3" type="ORF">GCM10009801_16640</name>
</gene>
<reference evidence="3 4" key="1">
    <citation type="journal article" date="2019" name="Int. J. Syst. Evol. Microbiol.">
        <title>The Global Catalogue of Microorganisms (GCM) 10K type strain sequencing project: providing services to taxonomists for standard genome sequencing and annotation.</title>
        <authorList>
            <consortium name="The Broad Institute Genomics Platform"/>
            <consortium name="The Broad Institute Genome Sequencing Center for Infectious Disease"/>
            <person name="Wu L."/>
            <person name="Ma J."/>
        </authorList>
    </citation>
    <scope>NUCLEOTIDE SEQUENCE [LARGE SCALE GENOMIC DNA]</scope>
    <source>
        <strain evidence="3 4">JCM 15478</strain>
    </source>
</reference>
<feature type="compositionally biased region" description="Basic and acidic residues" evidence="1">
    <location>
        <begin position="45"/>
        <end position="61"/>
    </location>
</feature>
<protein>
    <submittedName>
        <fullName evidence="3">M64 family metallopeptidase</fullName>
    </submittedName>
</protein>